<dbReference type="Proteomes" id="UP001489509">
    <property type="component" value="Unassembled WGS sequence"/>
</dbReference>
<evidence type="ECO:0000256" key="1">
    <source>
        <dbReference type="SAM" id="SignalP"/>
    </source>
</evidence>
<feature type="signal peptide" evidence="1">
    <location>
        <begin position="1"/>
        <end position="25"/>
    </location>
</feature>
<proteinExistence type="predicted"/>
<name>A0ABV1DYV1_9FIRM</name>
<dbReference type="PROSITE" id="PS51257">
    <property type="entry name" value="PROKAR_LIPOPROTEIN"/>
    <property type="match status" value="1"/>
</dbReference>
<organism evidence="2 3">
    <name type="scientific">Solibaculum intestinale</name>
    <dbReference type="NCBI Taxonomy" id="3133165"/>
    <lineage>
        <taxon>Bacteria</taxon>
        <taxon>Bacillati</taxon>
        <taxon>Bacillota</taxon>
        <taxon>Clostridia</taxon>
        <taxon>Eubacteriales</taxon>
        <taxon>Oscillospiraceae</taxon>
        <taxon>Solibaculum</taxon>
    </lineage>
</organism>
<reference evidence="2 3" key="1">
    <citation type="submission" date="2024-03" db="EMBL/GenBank/DDBJ databases">
        <title>Human intestinal bacterial collection.</title>
        <authorList>
            <person name="Pauvert C."/>
            <person name="Hitch T.C.A."/>
            <person name="Clavel T."/>
        </authorList>
    </citation>
    <scope>NUCLEOTIDE SEQUENCE [LARGE SCALE GENOMIC DNA]</scope>
    <source>
        <strain evidence="2 3">CLA-JM-H44</strain>
    </source>
</reference>
<keyword evidence="3" id="KW-1185">Reference proteome</keyword>
<feature type="chain" id="PRO_5046317807" evidence="1">
    <location>
        <begin position="26"/>
        <end position="334"/>
    </location>
</feature>
<sequence length="334" mass="36815">MKRQKLTGLLLACLLVLGGCVPSSAPPDHAPSPPAASSSVPSSLAPESKISLSETWGEAGSAKTLTGSTLVVNLFLSDAESQWDSQSRTDAMEMLEEAFAFLTEEAARYGQEIRLTQTDKLASYYLTFDQAVEDNLEYYQWTDQMLPQNGFADFAALLEDAVKQAGEAYDNVAAIVHLNKPGRSYALPFHRGNEEKYQAEHLVMFFNEDASHPYYICPAAYAHELLHLFGAKDLYDPDGQNAAVKELAQSVCEDDIMLSISSNLYSRRVEDFTAHSVGWLTELPEEFASLAQVLNQEAEKGESHEDMQSAALPGGRTKKIYEKSVSVPRLHMFG</sequence>
<dbReference type="RefSeq" id="WP_349218065.1">
    <property type="nucleotide sequence ID" value="NZ_JBBMFD010000003.1"/>
</dbReference>
<gene>
    <name evidence="2" type="ORF">WMO26_03045</name>
</gene>
<evidence type="ECO:0000313" key="2">
    <source>
        <dbReference type="EMBL" id="MEQ2439799.1"/>
    </source>
</evidence>
<keyword evidence="1" id="KW-0732">Signal</keyword>
<accession>A0ABV1DYV1</accession>
<protein>
    <submittedName>
        <fullName evidence="2">Uncharacterized protein</fullName>
    </submittedName>
</protein>
<evidence type="ECO:0000313" key="3">
    <source>
        <dbReference type="Proteomes" id="UP001489509"/>
    </source>
</evidence>
<comment type="caution">
    <text evidence="2">The sequence shown here is derived from an EMBL/GenBank/DDBJ whole genome shotgun (WGS) entry which is preliminary data.</text>
</comment>
<dbReference type="EMBL" id="JBBMFD010000003">
    <property type="protein sequence ID" value="MEQ2439799.1"/>
    <property type="molecule type" value="Genomic_DNA"/>
</dbReference>